<dbReference type="STRING" id="398512.Bccel_1028"/>
<name>A0A0L6JJB0_9FIRM</name>
<dbReference type="OrthoDB" id="2971849at2"/>
<dbReference type="AlphaFoldDB" id="A0A0L6JJB0"/>
<dbReference type="Pfam" id="PF13240">
    <property type="entry name" value="Zn_Ribbon_1"/>
    <property type="match status" value="1"/>
</dbReference>
<feature type="domain" description="Zinc-ribbon" evidence="1">
    <location>
        <begin position="26"/>
        <end position="46"/>
    </location>
</feature>
<keyword evidence="3" id="KW-1185">Reference proteome</keyword>
<sequence>MFQILYQIFFRKTNSQEYVDHSKKSCRTCGKKIKAEFSFCPYCGSKQDKQTHNDKEK</sequence>
<comment type="caution">
    <text evidence="2">The sequence shown here is derived from an EMBL/GenBank/DDBJ whole genome shotgun (WGS) entry which is preliminary data.</text>
</comment>
<dbReference type="InterPro" id="IPR026870">
    <property type="entry name" value="Zinc_ribbon_dom"/>
</dbReference>
<accession>A0A0L6JJB0</accession>
<dbReference type="EMBL" id="LGTC01000001">
    <property type="protein sequence ID" value="KNY25768.1"/>
    <property type="molecule type" value="Genomic_DNA"/>
</dbReference>
<dbReference type="RefSeq" id="WP_152965924.1">
    <property type="nucleotide sequence ID" value="NZ_JQKC01000013.1"/>
</dbReference>
<evidence type="ECO:0000259" key="1">
    <source>
        <dbReference type="Pfam" id="PF13240"/>
    </source>
</evidence>
<evidence type="ECO:0000313" key="2">
    <source>
        <dbReference type="EMBL" id="KNY25768.1"/>
    </source>
</evidence>
<gene>
    <name evidence="2" type="ORF">Bccel_1028</name>
</gene>
<organism evidence="2 3">
    <name type="scientific">Pseudobacteroides cellulosolvens ATCC 35603 = DSM 2933</name>
    <dbReference type="NCBI Taxonomy" id="398512"/>
    <lineage>
        <taxon>Bacteria</taxon>
        <taxon>Bacillati</taxon>
        <taxon>Bacillota</taxon>
        <taxon>Clostridia</taxon>
        <taxon>Eubacteriales</taxon>
        <taxon>Oscillospiraceae</taxon>
        <taxon>Pseudobacteroides</taxon>
    </lineage>
</organism>
<protein>
    <recommendedName>
        <fullName evidence="1">Zinc-ribbon domain-containing protein</fullName>
    </recommendedName>
</protein>
<reference evidence="3" key="1">
    <citation type="submission" date="2015-07" db="EMBL/GenBank/DDBJ databases">
        <title>Near-Complete Genome Sequence of the Cellulolytic Bacterium Bacteroides (Pseudobacteroides) cellulosolvens ATCC 35603.</title>
        <authorList>
            <person name="Dassa B."/>
            <person name="Utturkar S.M."/>
            <person name="Klingeman D.M."/>
            <person name="Hurt R.A."/>
            <person name="Keller M."/>
            <person name="Xu J."/>
            <person name="Reddy Y.H.K."/>
            <person name="Borovok I."/>
            <person name="Grinberg I.R."/>
            <person name="Lamed R."/>
            <person name="Zhivin O."/>
            <person name="Bayer E.A."/>
            <person name="Brown S.D."/>
        </authorList>
    </citation>
    <scope>NUCLEOTIDE SEQUENCE [LARGE SCALE GENOMIC DNA]</scope>
    <source>
        <strain evidence="3">DSM 2933</strain>
    </source>
</reference>
<evidence type="ECO:0000313" key="3">
    <source>
        <dbReference type="Proteomes" id="UP000036923"/>
    </source>
</evidence>
<dbReference type="Proteomes" id="UP000036923">
    <property type="component" value="Unassembled WGS sequence"/>
</dbReference>
<proteinExistence type="predicted"/>